<proteinExistence type="predicted"/>
<evidence type="ECO:0008006" key="2">
    <source>
        <dbReference type="Google" id="ProtNLM"/>
    </source>
</evidence>
<comment type="caution">
    <text evidence="1">The sequence shown here is derived from an EMBL/GenBank/DDBJ whole genome shotgun (WGS) entry which is preliminary data.</text>
</comment>
<dbReference type="Gene3D" id="3.40.50.2000">
    <property type="entry name" value="Glycogen Phosphorylase B"/>
    <property type="match status" value="1"/>
</dbReference>
<dbReference type="EMBL" id="LAZR01047880">
    <property type="protein sequence ID" value="KKK93189.1"/>
    <property type="molecule type" value="Genomic_DNA"/>
</dbReference>
<name>A0A0F9BRS7_9ZZZZ</name>
<organism evidence="1">
    <name type="scientific">marine sediment metagenome</name>
    <dbReference type="NCBI Taxonomy" id="412755"/>
    <lineage>
        <taxon>unclassified sequences</taxon>
        <taxon>metagenomes</taxon>
        <taxon>ecological metagenomes</taxon>
    </lineage>
</organism>
<dbReference type="Pfam" id="PF01075">
    <property type="entry name" value="Glyco_transf_9"/>
    <property type="match status" value="1"/>
</dbReference>
<dbReference type="InterPro" id="IPR002201">
    <property type="entry name" value="Glyco_trans_9"/>
</dbReference>
<dbReference type="GO" id="GO:0016757">
    <property type="term" value="F:glycosyltransferase activity"/>
    <property type="evidence" value="ECO:0007669"/>
    <property type="project" value="InterPro"/>
</dbReference>
<evidence type="ECO:0000313" key="1">
    <source>
        <dbReference type="EMBL" id="KKK93189.1"/>
    </source>
</evidence>
<gene>
    <name evidence="1" type="ORF">LCGC14_2695360</name>
</gene>
<feature type="non-terminal residue" evidence="1">
    <location>
        <position position="1"/>
    </location>
</feature>
<reference evidence="1" key="1">
    <citation type="journal article" date="2015" name="Nature">
        <title>Complex archaea that bridge the gap between prokaryotes and eukaryotes.</title>
        <authorList>
            <person name="Spang A."/>
            <person name="Saw J.H."/>
            <person name="Jorgensen S.L."/>
            <person name="Zaremba-Niedzwiedzka K."/>
            <person name="Martijn J."/>
            <person name="Lind A.E."/>
            <person name="van Eijk R."/>
            <person name="Schleper C."/>
            <person name="Guy L."/>
            <person name="Ettema T.J."/>
        </authorList>
    </citation>
    <scope>NUCLEOTIDE SEQUENCE</scope>
</reference>
<dbReference type="AlphaFoldDB" id="A0A0F9BRS7"/>
<accession>A0A0F9BRS7</accession>
<protein>
    <recommendedName>
        <fullName evidence="2">Glycosyl transferase family 9</fullName>
    </recommendedName>
</protein>
<dbReference type="SUPFAM" id="SSF53756">
    <property type="entry name" value="UDP-Glycosyltransferase/glycogen phosphorylase"/>
    <property type="match status" value="1"/>
</dbReference>
<sequence>VLCVRGRKFGNHKNWSAENWRQLCELLLSMNLIPVITGMKESVVFDPPEGCIELWNQTTIGDLIAVMQKSQFVIGQSTGPMHLASLSGVPHAVWGTGRIQDRYIKSWNPHGTTVEFHACKQFMSTYEDIVNLVNSMVKKLGIDAHSI</sequence>